<reference evidence="1 2" key="1">
    <citation type="submission" date="2016-11" db="EMBL/GenBank/DDBJ databases">
        <title>Sphingorhabdus sp. LPB0140, isolated from marine environment.</title>
        <authorList>
            <person name="Kim E."/>
            <person name="Yi H."/>
        </authorList>
    </citation>
    <scope>NUCLEOTIDE SEQUENCE [LARGE SCALE GENOMIC DNA]</scope>
    <source>
        <strain evidence="1 2">LPB0140</strain>
    </source>
</reference>
<dbReference type="Proteomes" id="UP000242561">
    <property type="component" value="Chromosome"/>
</dbReference>
<name>A0A1L3JB02_9SPHN</name>
<proteinExistence type="predicted"/>
<dbReference type="OrthoDB" id="8448837at2"/>
<sequence length="138" mass="16229">MALEIPHWACACEDADGERAYVHEPGTLAQWDEYNSRPRYVRIMLEYSSYGIYNGEGESTIADTLPISPSLCRDIERWNHDYQYFGQDISEGYTLYEESPLFPHDHFNRRGEALATRMREELGPEWEVFYQNTFLSED</sequence>
<dbReference type="KEGG" id="sphl:LPB140_05130"/>
<evidence type="ECO:0000313" key="1">
    <source>
        <dbReference type="EMBL" id="APG62289.1"/>
    </source>
</evidence>
<accession>A0A1L3JB02</accession>
<protein>
    <submittedName>
        <fullName evidence="1">Uncharacterized protein</fullName>
    </submittedName>
</protein>
<organism evidence="1 2">
    <name type="scientific">Sphingorhabdus lutea</name>
    <dbReference type="NCBI Taxonomy" id="1913578"/>
    <lineage>
        <taxon>Bacteria</taxon>
        <taxon>Pseudomonadati</taxon>
        <taxon>Pseudomonadota</taxon>
        <taxon>Alphaproteobacteria</taxon>
        <taxon>Sphingomonadales</taxon>
        <taxon>Sphingomonadaceae</taxon>
        <taxon>Sphingorhabdus</taxon>
    </lineage>
</organism>
<dbReference type="STRING" id="1913578.LPB140_05130"/>
<gene>
    <name evidence="1" type="ORF">LPB140_05130</name>
</gene>
<dbReference type="RefSeq" id="WP_072558940.1">
    <property type="nucleotide sequence ID" value="NZ_CP018154.1"/>
</dbReference>
<dbReference type="AlphaFoldDB" id="A0A1L3JB02"/>
<evidence type="ECO:0000313" key="2">
    <source>
        <dbReference type="Proteomes" id="UP000242561"/>
    </source>
</evidence>
<dbReference type="EMBL" id="CP018154">
    <property type="protein sequence ID" value="APG62289.1"/>
    <property type="molecule type" value="Genomic_DNA"/>
</dbReference>
<keyword evidence="2" id="KW-1185">Reference proteome</keyword>